<dbReference type="AlphaFoldDB" id="A0A0K2U6H1"/>
<dbReference type="EMBL" id="HACA01016294">
    <property type="protein sequence ID" value="CDW33655.1"/>
    <property type="molecule type" value="Transcribed_RNA"/>
</dbReference>
<proteinExistence type="predicted"/>
<reference evidence="1" key="1">
    <citation type="submission" date="2014-05" db="EMBL/GenBank/DDBJ databases">
        <authorList>
            <person name="Chronopoulou M."/>
        </authorList>
    </citation>
    <scope>NUCLEOTIDE SEQUENCE</scope>
    <source>
        <tissue evidence="1">Whole organism</tissue>
    </source>
</reference>
<protein>
    <submittedName>
        <fullName evidence="1">Uncharacterized protein</fullName>
    </submittedName>
</protein>
<feature type="non-terminal residue" evidence="1">
    <location>
        <position position="1"/>
    </location>
</feature>
<name>A0A0K2U6H1_LEPSM</name>
<accession>A0A0K2U6H1</accession>
<organism evidence="1">
    <name type="scientific">Lepeophtheirus salmonis</name>
    <name type="common">Salmon louse</name>
    <name type="synonym">Caligus salmonis</name>
    <dbReference type="NCBI Taxonomy" id="72036"/>
    <lineage>
        <taxon>Eukaryota</taxon>
        <taxon>Metazoa</taxon>
        <taxon>Ecdysozoa</taxon>
        <taxon>Arthropoda</taxon>
        <taxon>Crustacea</taxon>
        <taxon>Multicrustacea</taxon>
        <taxon>Hexanauplia</taxon>
        <taxon>Copepoda</taxon>
        <taxon>Siphonostomatoida</taxon>
        <taxon>Caligidae</taxon>
        <taxon>Lepeophtheirus</taxon>
    </lineage>
</organism>
<sequence length="73" mass="8295">AYVEVKKMTLERDPRISICALLDTGFLQDHRLQPQQVGNVRVEEALCQKTKLDPEELKTTALANPLKPMRPHA</sequence>
<evidence type="ECO:0000313" key="1">
    <source>
        <dbReference type="EMBL" id="CDW33655.1"/>
    </source>
</evidence>